<comment type="caution">
    <text evidence="1">The sequence shown here is derived from an EMBL/GenBank/DDBJ whole genome shotgun (WGS) entry which is preliminary data.</text>
</comment>
<dbReference type="Proteomes" id="UP000011592">
    <property type="component" value="Unassembled WGS sequence"/>
</dbReference>
<sequence>MATTSDPNADVPGGVKFIHEDDGRVTARHVDSGVASFGDTEVEALRQLADALDSHFGDGESIDDPDAYLEGKGIDVKIGEGGTPPWLEE</sequence>
<gene>
    <name evidence="1" type="ORF">C486_00749</name>
</gene>
<accession>L9ZD62</accession>
<dbReference type="AlphaFoldDB" id="L9ZD62"/>
<evidence type="ECO:0000313" key="1">
    <source>
        <dbReference type="EMBL" id="ELY84339.1"/>
    </source>
</evidence>
<name>L9ZD62_9EURY</name>
<proteinExistence type="predicted"/>
<organism evidence="1 2">
    <name type="scientific">Natrinema gari JCM 14663</name>
    <dbReference type="NCBI Taxonomy" id="1230459"/>
    <lineage>
        <taxon>Archaea</taxon>
        <taxon>Methanobacteriati</taxon>
        <taxon>Methanobacteriota</taxon>
        <taxon>Stenosarchaea group</taxon>
        <taxon>Halobacteria</taxon>
        <taxon>Halobacteriales</taxon>
        <taxon>Natrialbaceae</taxon>
        <taxon>Natrinema</taxon>
    </lineage>
</organism>
<dbReference type="InterPro" id="IPR035069">
    <property type="entry name" value="TTHA1013/TTHA0281-like"/>
</dbReference>
<reference evidence="1 2" key="1">
    <citation type="journal article" date="2014" name="PLoS Genet.">
        <title>Phylogenetically driven sequencing of extremely halophilic archaea reveals strategies for static and dynamic osmo-response.</title>
        <authorList>
            <person name="Becker E.A."/>
            <person name="Seitzer P.M."/>
            <person name="Tritt A."/>
            <person name="Larsen D."/>
            <person name="Krusor M."/>
            <person name="Yao A.I."/>
            <person name="Wu D."/>
            <person name="Madern D."/>
            <person name="Eisen J.A."/>
            <person name="Darling A.E."/>
            <person name="Facciotti M.T."/>
        </authorList>
    </citation>
    <scope>NUCLEOTIDE SEQUENCE [LARGE SCALE GENOMIC DNA]</scope>
    <source>
        <strain evidence="1 2">JCM 14663</strain>
    </source>
</reference>
<evidence type="ECO:0000313" key="2">
    <source>
        <dbReference type="Proteomes" id="UP000011592"/>
    </source>
</evidence>
<dbReference type="EMBL" id="AOIJ01000022">
    <property type="protein sequence ID" value="ELY84339.1"/>
    <property type="molecule type" value="Genomic_DNA"/>
</dbReference>
<dbReference type="SUPFAM" id="SSF143100">
    <property type="entry name" value="TTHA1013/TTHA0281-like"/>
    <property type="match status" value="1"/>
</dbReference>
<keyword evidence="2" id="KW-1185">Reference proteome</keyword>
<dbReference type="PATRIC" id="fig|1230459.4.peg.146"/>
<dbReference type="RefSeq" id="WP_008451887.1">
    <property type="nucleotide sequence ID" value="NZ_AOIJ01000022.1"/>
</dbReference>
<dbReference type="InterPro" id="IPR055811">
    <property type="entry name" value="DUF7387"/>
</dbReference>
<dbReference type="Pfam" id="PF24113">
    <property type="entry name" value="DUF7387"/>
    <property type="match status" value="1"/>
</dbReference>
<protein>
    <submittedName>
        <fullName evidence="1">Uncharacterized protein</fullName>
    </submittedName>
</protein>